<dbReference type="PANTHER" id="PTHR32248:SF4">
    <property type="entry name" value="RNA POLYMERASE SIGMA-54 FACTOR"/>
    <property type="match status" value="1"/>
</dbReference>
<dbReference type="EMBL" id="AP012029">
    <property type="protein sequence ID" value="BAJ63717.1"/>
    <property type="molecule type" value="Genomic_DNA"/>
</dbReference>
<organism evidence="10 11">
    <name type="scientific">Anaerolinea thermophila (strain DSM 14523 / JCM 11388 / NBRC 100420 / UNI-1)</name>
    <dbReference type="NCBI Taxonomy" id="926569"/>
    <lineage>
        <taxon>Bacteria</taxon>
        <taxon>Bacillati</taxon>
        <taxon>Chloroflexota</taxon>
        <taxon>Anaerolineae</taxon>
        <taxon>Anaerolineales</taxon>
        <taxon>Anaerolineaceae</taxon>
        <taxon>Anaerolinea</taxon>
    </lineage>
</organism>
<dbReference type="RefSeq" id="WP_013560096.1">
    <property type="nucleotide sequence ID" value="NC_014960.1"/>
</dbReference>
<dbReference type="GO" id="GO:0016779">
    <property type="term" value="F:nucleotidyltransferase activity"/>
    <property type="evidence" value="ECO:0007669"/>
    <property type="project" value="UniProtKB-KW"/>
</dbReference>
<accession>E8N5K3</accession>
<keyword evidence="5" id="KW-0805">Transcription regulation</keyword>
<dbReference type="OrthoDB" id="9814402at2"/>
<keyword evidence="3" id="KW-0808">Transferase</keyword>
<evidence type="ECO:0000259" key="9">
    <source>
        <dbReference type="PROSITE" id="PS50943"/>
    </source>
</evidence>
<dbReference type="InterPro" id="IPR000394">
    <property type="entry name" value="RNA_pol_sigma_54"/>
</dbReference>
<keyword evidence="4" id="KW-0548">Nucleotidyltransferase</keyword>
<dbReference type="STRING" id="926569.ANT_16910"/>
<dbReference type="eggNOG" id="COG1508">
    <property type="taxonomic scope" value="Bacteria"/>
</dbReference>
<dbReference type="PROSITE" id="PS00718">
    <property type="entry name" value="SIGMA54_2"/>
    <property type="match status" value="1"/>
</dbReference>
<evidence type="ECO:0000256" key="6">
    <source>
        <dbReference type="ARBA" id="ARBA00023082"/>
    </source>
</evidence>
<dbReference type="InParanoid" id="E8N5K3"/>
<keyword evidence="11" id="KW-1185">Reference proteome</keyword>
<dbReference type="GO" id="GO:0001216">
    <property type="term" value="F:DNA-binding transcription activator activity"/>
    <property type="evidence" value="ECO:0007669"/>
    <property type="project" value="InterPro"/>
</dbReference>
<dbReference type="Pfam" id="PF00309">
    <property type="entry name" value="Sigma54_AID"/>
    <property type="match status" value="1"/>
</dbReference>
<evidence type="ECO:0000313" key="10">
    <source>
        <dbReference type="EMBL" id="BAJ63717.1"/>
    </source>
</evidence>
<evidence type="ECO:0000256" key="7">
    <source>
        <dbReference type="ARBA" id="ARBA00023125"/>
    </source>
</evidence>
<dbReference type="Gene3D" id="1.10.10.1330">
    <property type="entry name" value="RNA polymerase sigma-54 factor, core-binding domain"/>
    <property type="match status" value="1"/>
</dbReference>
<evidence type="ECO:0000256" key="1">
    <source>
        <dbReference type="ARBA" id="ARBA00008798"/>
    </source>
</evidence>
<gene>
    <name evidence="10" type="primary">rpoN</name>
    <name evidence="10" type="ordered locus">ANT_16910</name>
</gene>
<evidence type="ECO:0000313" key="11">
    <source>
        <dbReference type="Proteomes" id="UP000008922"/>
    </source>
</evidence>
<dbReference type="Pfam" id="PF04552">
    <property type="entry name" value="Sigma54_DBD"/>
    <property type="match status" value="1"/>
</dbReference>
<dbReference type="KEGG" id="atm:ANT_16910"/>
<keyword evidence="7" id="KW-0238">DNA-binding</keyword>
<dbReference type="GO" id="GO:0016987">
    <property type="term" value="F:sigma factor activity"/>
    <property type="evidence" value="ECO:0007669"/>
    <property type="project" value="UniProtKB-KW"/>
</dbReference>
<keyword evidence="2" id="KW-0240">DNA-directed RNA polymerase</keyword>
<dbReference type="InterPro" id="IPR038709">
    <property type="entry name" value="RpoN_core-bd_sf"/>
</dbReference>
<comment type="similarity">
    <text evidence="1">Belongs to the sigma-54 factor family.</text>
</comment>
<dbReference type="AlphaFoldDB" id="E8N5K3"/>
<dbReference type="Pfam" id="PF04963">
    <property type="entry name" value="Sigma54_CBD"/>
    <property type="match status" value="1"/>
</dbReference>
<sequence length="467" mass="52814">MLHHLPLHTIKPLATAHLAQTMSLLSLTATELQEHIEAELSSNPALEMLDELRCPVCHRKLPPQGVCPVCSQPVLGQGEEAVVFISTREVYTGFGDPQEEDDREDNGVLEEESLAVHVFRQIAPDIPPEDRKIAAFLLTHLNEDGLLTISLQEIASYHHVSLERVRRIQQMIQRADPAGVGSIEPKEALLAQLDLLEEVQPVPSLARKVIEEGLDLLSRHQFHELARLMKVSVGEIQRVASFISKNLNPYPGRSFWGDSKGGKSLTQQVFYKPDILISLASNGEQEVLVVEILFPLWGTLRVNPLYRKALQQVDEELREEMRQDLERASLFVKCLQQRNHTMQRLMQRLVAWQKDFIIKGEKHLKPLTRAQLAKELGVHESTISRAVANKAVQLPSGRIIPLSDFFDRSLSARIVLKELIMHETKPLSDAELVKLMAQRGYEVARRTVAKYRAMEGILPANLRRACY</sequence>
<dbReference type="PRINTS" id="PR00045">
    <property type="entry name" value="SIGMA54FCT"/>
</dbReference>
<keyword evidence="8" id="KW-0804">Transcription</keyword>
<dbReference type="PIRSF" id="PIRSF000774">
    <property type="entry name" value="RpoN"/>
    <property type="match status" value="1"/>
</dbReference>
<protein>
    <submittedName>
        <fullName evidence="10">RNA polymerase sigma-54 factor</fullName>
    </submittedName>
</protein>
<dbReference type="InterPro" id="IPR007046">
    <property type="entry name" value="RNA_pol_sigma_54_core-bd"/>
</dbReference>
<dbReference type="InterPro" id="IPR007634">
    <property type="entry name" value="RNA_pol_sigma_54_DNA-bd"/>
</dbReference>
<dbReference type="PROSITE" id="PS50943">
    <property type="entry name" value="HTH_CROC1"/>
    <property type="match status" value="1"/>
</dbReference>
<dbReference type="FunCoup" id="E8N5K3">
    <property type="interactions" value="169"/>
</dbReference>
<evidence type="ECO:0000256" key="5">
    <source>
        <dbReference type="ARBA" id="ARBA00023015"/>
    </source>
</evidence>
<evidence type="ECO:0000256" key="4">
    <source>
        <dbReference type="ARBA" id="ARBA00022695"/>
    </source>
</evidence>
<dbReference type="GO" id="GO:0006352">
    <property type="term" value="P:DNA-templated transcription initiation"/>
    <property type="evidence" value="ECO:0007669"/>
    <property type="project" value="InterPro"/>
</dbReference>
<dbReference type="Proteomes" id="UP000008922">
    <property type="component" value="Chromosome"/>
</dbReference>
<reference evidence="10 11" key="1">
    <citation type="submission" date="2010-12" db="EMBL/GenBank/DDBJ databases">
        <title>Whole genome sequence of Anaerolinea thermophila UNI-1.</title>
        <authorList>
            <person name="Narita-Yamada S."/>
            <person name="Kishi E."/>
            <person name="Watanabe Y."/>
            <person name="Takasaki K."/>
            <person name="Ankai A."/>
            <person name="Oguchi A."/>
            <person name="Fukui S."/>
            <person name="Takahashi M."/>
            <person name="Yashiro I."/>
            <person name="Hosoyama A."/>
            <person name="Sekiguchi Y."/>
            <person name="Hanada S."/>
            <person name="Fujita N."/>
        </authorList>
    </citation>
    <scope>NUCLEOTIDE SEQUENCE [LARGE SCALE GENOMIC DNA]</scope>
    <source>
        <strain evidence="11">DSM 14523 / JCM 11388 / NBRC 100420 / UNI-1</strain>
    </source>
</reference>
<dbReference type="InterPro" id="IPR001387">
    <property type="entry name" value="Cro/C1-type_HTH"/>
</dbReference>
<dbReference type="Gene3D" id="1.10.10.60">
    <property type="entry name" value="Homeodomain-like"/>
    <property type="match status" value="1"/>
</dbReference>
<dbReference type="HOGENOM" id="CLU_020569_1_1_0"/>
<proteinExistence type="inferred from homology"/>
<feature type="domain" description="HTH cro/C1-type" evidence="9">
    <location>
        <begin position="367"/>
        <end position="413"/>
    </location>
</feature>
<dbReference type="PROSITE" id="PS50044">
    <property type="entry name" value="SIGMA54_3"/>
    <property type="match status" value="1"/>
</dbReference>
<keyword evidence="6" id="KW-0731">Sigma factor</keyword>
<evidence type="ECO:0000256" key="2">
    <source>
        <dbReference type="ARBA" id="ARBA00022478"/>
    </source>
</evidence>
<dbReference type="GO" id="GO:0003677">
    <property type="term" value="F:DNA binding"/>
    <property type="evidence" value="ECO:0007669"/>
    <property type="project" value="UniProtKB-KW"/>
</dbReference>
<evidence type="ECO:0000256" key="8">
    <source>
        <dbReference type="ARBA" id="ARBA00023163"/>
    </source>
</evidence>
<dbReference type="GO" id="GO:0000428">
    <property type="term" value="C:DNA-directed RNA polymerase complex"/>
    <property type="evidence" value="ECO:0007669"/>
    <property type="project" value="UniProtKB-KW"/>
</dbReference>
<name>E8N5K3_ANATU</name>
<evidence type="ECO:0000256" key="3">
    <source>
        <dbReference type="ARBA" id="ARBA00022679"/>
    </source>
</evidence>
<dbReference type="PANTHER" id="PTHR32248">
    <property type="entry name" value="RNA POLYMERASE SIGMA-54 FACTOR"/>
    <property type="match status" value="1"/>
</dbReference>